<dbReference type="Proteomes" id="UP001189429">
    <property type="component" value="Unassembled WGS sequence"/>
</dbReference>
<evidence type="ECO:0000313" key="3">
    <source>
        <dbReference type="Proteomes" id="UP001189429"/>
    </source>
</evidence>
<feature type="region of interest" description="Disordered" evidence="1">
    <location>
        <begin position="117"/>
        <end position="155"/>
    </location>
</feature>
<evidence type="ECO:0000313" key="2">
    <source>
        <dbReference type="EMBL" id="CAK0881835.1"/>
    </source>
</evidence>
<comment type="caution">
    <text evidence="2">The sequence shown here is derived from an EMBL/GenBank/DDBJ whole genome shotgun (WGS) entry which is preliminary data.</text>
</comment>
<gene>
    <name evidence="2" type="ORF">PCOR1329_LOCUS64548</name>
</gene>
<proteinExistence type="predicted"/>
<protein>
    <submittedName>
        <fullName evidence="2">Uncharacterized protein</fullName>
    </submittedName>
</protein>
<name>A0ABN9WAF5_9DINO</name>
<accession>A0ABN9WAF5</accession>
<evidence type="ECO:0000256" key="1">
    <source>
        <dbReference type="SAM" id="MobiDB-lite"/>
    </source>
</evidence>
<keyword evidence="3" id="KW-1185">Reference proteome</keyword>
<feature type="compositionally biased region" description="Low complexity" evidence="1">
    <location>
        <begin position="134"/>
        <end position="155"/>
    </location>
</feature>
<dbReference type="EMBL" id="CAUYUJ010018233">
    <property type="protein sequence ID" value="CAK0881835.1"/>
    <property type="molecule type" value="Genomic_DNA"/>
</dbReference>
<reference evidence="2" key="1">
    <citation type="submission" date="2023-10" db="EMBL/GenBank/DDBJ databases">
        <authorList>
            <person name="Chen Y."/>
            <person name="Shah S."/>
            <person name="Dougan E. K."/>
            <person name="Thang M."/>
            <person name="Chan C."/>
        </authorList>
    </citation>
    <scope>NUCLEOTIDE SEQUENCE [LARGE SCALE GENOMIC DNA]</scope>
</reference>
<sequence>MQPMTLTCRIANSVADMDTRSSFFGQLFQLYSKELGAASDRDEFVFVGPDRHLRYEEFSSFRAVIFLPWHLLWQPLAFMHFYAVAVPLLVPSGRLMYTLEANLHFFRQDATCTFQGGTGTASSWTSRRRCPHPSGTGRASCSRTSSSCSGGSSRR</sequence>
<organism evidence="2 3">
    <name type="scientific">Prorocentrum cordatum</name>
    <dbReference type="NCBI Taxonomy" id="2364126"/>
    <lineage>
        <taxon>Eukaryota</taxon>
        <taxon>Sar</taxon>
        <taxon>Alveolata</taxon>
        <taxon>Dinophyceae</taxon>
        <taxon>Prorocentrales</taxon>
        <taxon>Prorocentraceae</taxon>
        <taxon>Prorocentrum</taxon>
    </lineage>
</organism>